<name>A0A2K9BIQ8_BIFBR</name>
<evidence type="ECO:0000313" key="2">
    <source>
        <dbReference type="EMBL" id="AUE02390.1"/>
    </source>
</evidence>
<dbReference type="EMBL" id="CP021558">
    <property type="protein sequence ID" value="AUE02390.1"/>
    <property type="molecule type" value="Genomic_DNA"/>
</dbReference>
<dbReference type="AlphaFoldDB" id="A0A2K9BIQ8"/>
<sequence>MRVGRYLDLVAAFDSSVMHDTSGGKAGQQYTPAGDWIRKRDYDSLAELKQSEKDKETQARAEQRNTVKKWAITLGIGLGISLIALIMAIFGFVRVRLAVRSRDAMYVHDIPQIGPVSVARIASIMGLAPKHGYDHRQTAATLLSLAAKGLNRHISRAGEPVWGRRADWACGQDTAVGFAGGESDAEWERGC</sequence>
<keyword evidence="1" id="KW-0472">Membrane</keyword>
<keyword evidence="1" id="KW-1133">Transmembrane helix</keyword>
<protein>
    <submittedName>
        <fullName evidence="2">Putative membrane spanning protein</fullName>
    </submittedName>
</protein>
<feature type="transmembrane region" description="Helical" evidence="1">
    <location>
        <begin position="70"/>
        <end position="93"/>
    </location>
</feature>
<dbReference type="Proteomes" id="UP000232491">
    <property type="component" value="Chromosome"/>
</dbReference>
<keyword evidence="1" id="KW-0812">Transmembrane</keyword>
<evidence type="ECO:0000313" key="3">
    <source>
        <dbReference type="Proteomes" id="UP000232491"/>
    </source>
</evidence>
<organism evidence="2 3">
    <name type="scientific">Bifidobacterium breve</name>
    <dbReference type="NCBI Taxonomy" id="1685"/>
    <lineage>
        <taxon>Bacteria</taxon>
        <taxon>Bacillati</taxon>
        <taxon>Actinomycetota</taxon>
        <taxon>Actinomycetes</taxon>
        <taxon>Bifidobacteriales</taxon>
        <taxon>Bifidobacteriaceae</taxon>
        <taxon>Bifidobacterium</taxon>
    </lineage>
</organism>
<gene>
    <name evidence="2" type="ORF">BB215W447A_0359</name>
</gene>
<proteinExistence type="predicted"/>
<reference evidence="2 3" key="1">
    <citation type="submission" date="2017-05" db="EMBL/GenBank/DDBJ databases">
        <title>Comparative genomics and methylome analysis of the gut commensal Bifidobacterium breve.</title>
        <authorList>
            <person name="Bottacini F."/>
            <person name="Morrissey R."/>
            <person name="Roberts R.J."/>
            <person name="James K."/>
            <person name="van Breen J."/>
            <person name="Egan M."/>
            <person name="Lambert J."/>
            <person name="van Limpt K."/>
            <person name="Stanton C."/>
            <person name="Knol J."/>
            <person name="O' Connell Motherway M."/>
            <person name="van Sinderen D."/>
        </authorList>
    </citation>
    <scope>NUCLEOTIDE SEQUENCE [LARGE SCALE GENOMIC DNA]</scope>
    <source>
        <strain evidence="2 3">215W447a</strain>
    </source>
</reference>
<accession>A0A2K9BIQ8</accession>
<dbReference type="RefSeq" id="WP_323740619.1">
    <property type="nucleotide sequence ID" value="NZ_CP021385.1"/>
</dbReference>
<evidence type="ECO:0000256" key="1">
    <source>
        <dbReference type="SAM" id="Phobius"/>
    </source>
</evidence>